<gene>
    <name evidence="2" type="ORF">OJ995_05230</name>
</gene>
<dbReference type="PANTHER" id="PTHR22916">
    <property type="entry name" value="GLYCOSYLTRANSFERASE"/>
    <property type="match status" value="1"/>
</dbReference>
<evidence type="ECO:0000259" key="1">
    <source>
        <dbReference type="Pfam" id="PF00535"/>
    </source>
</evidence>
<dbReference type="InterPro" id="IPR001173">
    <property type="entry name" value="Glyco_trans_2-like"/>
</dbReference>
<dbReference type="Pfam" id="PF00535">
    <property type="entry name" value="Glycos_transf_2"/>
    <property type="match status" value="1"/>
</dbReference>
<accession>A0ABT3EGU9</accession>
<keyword evidence="3" id="KW-1185">Reference proteome</keyword>
<dbReference type="SUPFAM" id="SSF53448">
    <property type="entry name" value="Nucleotide-diphospho-sugar transferases"/>
    <property type="match status" value="1"/>
</dbReference>
<dbReference type="Proteomes" id="UP001165677">
    <property type="component" value="Unassembled WGS sequence"/>
</dbReference>
<name>A0ABT3EGU9_9FLAO</name>
<dbReference type="RefSeq" id="WP_264368470.1">
    <property type="nucleotide sequence ID" value="NZ_JAPCIO010000003.1"/>
</dbReference>
<evidence type="ECO:0000313" key="3">
    <source>
        <dbReference type="Proteomes" id="UP001165677"/>
    </source>
</evidence>
<dbReference type="Gene3D" id="3.90.550.10">
    <property type="entry name" value="Spore Coat Polysaccharide Biosynthesis Protein SpsA, Chain A"/>
    <property type="match status" value="1"/>
</dbReference>
<evidence type="ECO:0000313" key="2">
    <source>
        <dbReference type="EMBL" id="MCW1147616.1"/>
    </source>
</evidence>
<comment type="caution">
    <text evidence="2">The sequence shown here is derived from an EMBL/GenBank/DDBJ whole genome shotgun (WGS) entry which is preliminary data.</text>
</comment>
<reference evidence="2" key="1">
    <citation type="submission" date="2022-10" db="EMBL/GenBank/DDBJ databases">
        <title>Flavobacterium sp. nov., a bacterium isolated from lake sediment.</title>
        <authorList>
            <person name="Qu J.-H."/>
        </authorList>
    </citation>
    <scope>NUCLEOTIDE SEQUENCE</scope>
    <source>
        <strain evidence="2">TH16-21</strain>
    </source>
</reference>
<sequence>MPKISVIIPLYNKGFIISETLKSVLAQTFTDFEVVIVNDGSTDNSFEIVSQFSDERIKLFQQQNKGAAAARNLGIEKATGELIAFLDADDYWNQNHLDELYQLYIDFPNSGVYCNRYQVKTTSKHFQKPIFNGIDNDFRGIVKDYFFSNRPFRINITLNQMIPRRIILEMNCFTTTITNGQDLELWTKIGIKYEVALNNKYTSIYNYYLPNSLSKNKIKSMQLMDFSQFEKAEQKDIYLKEFLDLHRFFYAIQYKSIGDKENALLYYTQIAPKNLTLTNKILFSLPSFVLQLLYKIKRLLKKIGIEFSTYN</sequence>
<dbReference type="EMBL" id="JAPCIO010000003">
    <property type="protein sequence ID" value="MCW1147616.1"/>
    <property type="molecule type" value="Genomic_DNA"/>
</dbReference>
<dbReference type="InterPro" id="IPR029044">
    <property type="entry name" value="Nucleotide-diphossugar_trans"/>
</dbReference>
<proteinExistence type="predicted"/>
<organism evidence="2 3">
    <name type="scientific">Flavobacterium lacisediminis</name>
    <dbReference type="NCBI Taxonomy" id="2989705"/>
    <lineage>
        <taxon>Bacteria</taxon>
        <taxon>Pseudomonadati</taxon>
        <taxon>Bacteroidota</taxon>
        <taxon>Flavobacteriia</taxon>
        <taxon>Flavobacteriales</taxon>
        <taxon>Flavobacteriaceae</taxon>
        <taxon>Flavobacterium</taxon>
    </lineage>
</organism>
<dbReference type="CDD" id="cd00761">
    <property type="entry name" value="Glyco_tranf_GTA_type"/>
    <property type="match status" value="1"/>
</dbReference>
<feature type="domain" description="Glycosyltransferase 2-like" evidence="1">
    <location>
        <begin position="5"/>
        <end position="137"/>
    </location>
</feature>
<protein>
    <submittedName>
        <fullName evidence="2">Glycosyltransferase family 2 protein</fullName>
    </submittedName>
</protein>